<sequence>MATCGAFPFDVSHGLRTLETYKQSGQPLVDVDPKLAIIPPLHCFQGLGKKFGLDYFVSLASQIDLKKYKFPDNIAMQKERLKELEMEEEIYVKRIKVLCEDVDKLQDIKDSLLSFDTKKIRPDKRSMCSSKYCISKLVNKKINDVDSYQCGSCLEIFHYCCNAIVSMGEKARAQIISDSSLCFECSCADTLIEREKIVDIKINEVQRVIGEEETLWEEVDEEKEAIKKVVKKCGDAGSKSKQLDEMMNAIGCRNYSCSKNLTGNMTRKFLRKQSIDSIAGLFPASKKTEDVKKLMYSFERLMTLSNAELKSDEQLKEISDEVNTMVSLVRVAHPEKNVSVKLHLVAAHLIGVLEQNFSWSRVCEQGVEHIHSDFKKLHLVLAPIVDPIAKGWAFINFFTNENYLHDMGEEWNI</sequence>
<reference evidence="2" key="1">
    <citation type="submission" date="2011-07" db="EMBL/GenBank/DDBJ databases">
        <authorList>
            <consortium name="Caenorhabditis brenneri Sequencing and Analysis Consortium"/>
            <person name="Wilson R.K."/>
        </authorList>
    </citation>
    <scope>NUCLEOTIDE SEQUENCE [LARGE SCALE GENOMIC DNA]</scope>
    <source>
        <strain evidence="2">PB2801</strain>
    </source>
</reference>
<dbReference type="Proteomes" id="UP000008068">
    <property type="component" value="Unassembled WGS sequence"/>
</dbReference>
<evidence type="ECO:0000313" key="1">
    <source>
        <dbReference type="EMBL" id="EGT36315.1"/>
    </source>
</evidence>
<dbReference type="PANTHER" id="PTHR31424:SF3">
    <property type="entry name" value="RING-TYPE DOMAIN-CONTAINING PROTEIN"/>
    <property type="match status" value="1"/>
</dbReference>
<dbReference type="AlphaFoldDB" id="G0NRW2"/>
<organism evidence="2">
    <name type="scientific">Caenorhabditis brenneri</name>
    <name type="common">Nematode worm</name>
    <dbReference type="NCBI Taxonomy" id="135651"/>
    <lineage>
        <taxon>Eukaryota</taxon>
        <taxon>Metazoa</taxon>
        <taxon>Ecdysozoa</taxon>
        <taxon>Nematoda</taxon>
        <taxon>Chromadorea</taxon>
        <taxon>Rhabditida</taxon>
        <taxon>Rhabditina</taxon>
        <taxon>Rhabditomorpha</taxon>
        <taxon>Rhabditoidea</taxon>
        <taxon>Rhabditidae</taxon>
        <taxon>Peloderinae</taxon>
        <taxon>Caenorhabditis</taxon>
    </lineage>
</organism>
<dbReference type="OrthoDB" id="5871670at2759"/>
<gene>
    <name evidence="1" type="ORF">CAEBREN_07407</name>
</gene>
<dbReference type="EMBL" id="GL379933">
    <property type="protein sequence ID" value="EGT36315.1"/>
    <property type="molecule type" value="Genomic_DNA"/>
</dbReference>
<dbReference type="eggNOG" id="ENOG502QRBM">
    <property type="taxonomic scope" value="Eukaryota"/>
</dbReference>
<protein>
    <recommendedName>
        <fullName evidence="3">Zinc finger PHD-type domain-containing protein</fullName>
    </recommendedName>
</protein>
<dbReference type="HOGENOM" id="CLU_015719_1_1_1"/>
<dbReference type="InParanoid" id="G0NRW2"/>
<evidence type="ECO:0000313" key="2">
    <source>
        <dbReference type="Proteomes" id="UP000008068"/>
    </source>
</evidence>
<evidence type="ECO:0008006" key="3">
    <source>
        <dbReference type="Google" id="ProtNLM"/>
    </source>
</evidence>
<accession>G0NRW2</accession>
<keyword evidence="2" id="KW-1185">Reference proteome</keyword>
<proteinExistence type="predicted"/>
<dbReference type="OMA" id="KYESRIC"/>
<dbReference type="PANTHER" id="PTHR31424">
    <property type="entry name" value="PROTEIN CBG23806"/>
    <property type="match status" value="1"/>
</dbReference>
<name>G0NRW2_CAEBE</name>